<dbReference type="InterPro" id="IPR000387">
    <property type="entry name" value="Tyr_Pase_dom"/>
</dbReference>
<name>A0A660HVE1_9EURY</name>
<keyword evidence="5" id="KW-1185">Reference proteome</keyword>
<keyword evidence="1" id="KW-0378">Hydrolase</keyword>
<organism evidence="3 5">
    <name type="scientific">Methanosarcina flavescens</name>
    <dbReference type="NCBI Taxonomy" id="1715806"/>
    <lineage>
        <taxon>Archaea</taxon>
        <taxon>Methanobacteriati</taxon>
        <taxon>Methanobacteriota</taxon>
        <taxon>Stenosarchaea group</taxon>
        <taxon>Methanomicrobia</taxon>
        <taxon>Methanosarcinales</taxon>
        <taxon>Methanosarcinaceae</taxon>
        <taxon>Methanosarcina</taxon>
    </lineage>
</organism>
<evidence type="ECO:0000313" key="4">
    <source>
        <dbReference type="EMBL" id="NLK32229.1"/>
    </source>
</evidence>
<dbReference type="AlphaFoldDB" id="A0A660HVE1"/>
<dbReference type="Proteomes" id="UP000053087">
    <property type="component" value="Chromosome"/>
</dbReference>
<proteinExistence type="predicted"/>
<dbReference type="KEGG" id="mfz:AOB57_013565"/>
<feature type="domain" description="Tyrosine specific protein phosphatases" evidence="2">
    <location>
        <begin position="107"/>
        <end position="160"/>
    </location>
</feature>
<protein>
    <recommendedName>
        <fullName evidence="2">Tyrosine specific protein phosphatases domain-containing protein</fullName>
    </recommendedName>
</protein>
<dbReference type="InterPro" id="IPR029021">
    <property type="entry name" value="Prot-tyrosine_phosphatase-like"/>
</dbReference>
<dbReference type="EMBL" id="JAAYQL010000028">
    <property type="protein sequence ID" value="NLK32229.1"/>
    <property type="molecule type" value="Genomic_DNA"/>
</dbReference>
<dbReference type="GO" id="GO:0016791">
    <property type="term" value="F:phosphatase activity"/>
    <property type="evidence" value="ECO:0007669"/>
    <property type="project" value="UniProtKB-ARBA"/>
</dbReference>
<reference evidence="4 6" key="3">
    <citation type="journal article" date="2020" name="Biotechnol. Biofuels">
        <title>New insights from the biogas microbiome by comprehensive genome-resolved metagenomics of nearly 1600 species originating from multiple anaerobic digesters.</title>
        <authorList>
            <person name="Campanaro S."/>
            <person name="Treu L."/>
            <person name="Rodriguez-R L.M."/>
            <person name="Kovalovszki A."/>
            <person name="Ziels R.M."/>
            <person name="Maus I."/>
            <person name="Zhu X."/>
            <person name="Kougias P.G."/>
            <person name="Basile A."/>
            <person name="Luo G."/>
            <person name="Schluter A."/>
            <person name="Konstantinidis K.T."/>
            <person name="Angelidaki I."/>
        </authorList>
    </citation>
    <scope>NUCLEOTIDE SEQUENCE [LARGE SCALE GENOMIC DNA]</scope>
    <source>
        <strain evidence="4">AS22ysBPME_46</strain>
    </source>
</reference>
<dbReference type="Proteomes" id="UP000585579">
    <property type="component" value="Unassembled WGS sequence"/>
</dbReference>
<dbReference type="PROSITE" id="PS50056">
    <property type="entry name" value="TYR_PHOSPHATASE_2"/>
    <property type="match status" value="1"/>
</dbReference>
<sequence>MIFYISKPNTSIMSSSLLTPLAMPVIEGIRVPLKFYVVLKEPVPLAGMSYPAVNTPWEKIGDAGFSGVVCLCDSEVSYDPYPLKVLFSAELEDLHYGNAPNDPDTLEWLVRKAASVVKREMEAGKGIVVHCVGGIGRTGTVIGCVLRDLGFSADEVIDYLDRINKSRGFRGWPETEWQAEMVRRY</sequence>
<reference evidence="3" key="2">
    <citation type="submission" date="2018-10" db="EMBL/GenBank/DDBJ databases">
        <authorList>
            <person name="Fischer M.A."/>
            <person name="Kern T."/>
            <person name="Deppenmeier U."/>
            <person name="Schmitz R.A."/>
            <person name="Rother M."/>
        </authorList>
    </citation>
    <scope>NUCLEOTIDE SEQUENCE</scope>
    <source>
        <strain evidence="3">E03.2</strain>
    </source>
</reference>
<reference evidence="3 5" key="1">
    <citation type="journal article" date="2016" name="Int. J. Syst. Evol. Microbiol.">
        <title>Methanosarcina flavescens sp. nov., a methanogenic archaeon isolated from a full-scale anaerobic digester.</title>
        <authorList>
            <person name="Kern T."/>
            <person name="Fischer M.A."/>
            <person name="Deppenmeier U."/>
            <person name="Schmitz R.A."/>
            <person name="Rother M."/>
        </authorList>
    </citation>
    <scope>NUCLEOTIDE SEQUENCE [LARGE SCALE GENOMIC DNA]</scope>
    <source>
        <strain evidence="3 5">E03.2</strain>
    </source>
</reference>
<dbReference type="Pfam" id="PF22784">
    <property type="entry name" value="PTP-SAK"/>
    <property type="match status" value="1"/>
</dbReference>
<dbReference type="EMBL" id="CP032683">
    <property type="protein sequence ID" value="AYK16079.1"/>
    <property type="molecule type" value="Genomic_DNA"/>
</dbReference>
<evidence type="ECO:0000259" key="2">
    <source>
        <dbReference type="PROSITE" id="PS50056"/>
    </source>
</evidence>
<evidence type="ECO:0000313" key="3">
    <source>
        <dbReference type="EMBL" id="AYK16079.1"/>
    </source>
</evidence>
<gene>
    <name evidence="3" type="ORF">AOB57_013565</name>
    <name evidence="4" type="ORF">GX302_05145</name>
</gene>
<accession>A0A660HVE1</accession>
<evidence type="ECO:0000313" key="6">
    <source>
        <dbReference type="Proteomes" id="UP000585579"/>
    </source>
</evidence>
<dbReference type="InterPro" id="IPR016130">
    <property type="entry name" value="Tyr_Pase_AS"/>
</dbReference>
<dbReference type="Gene3D" id="3.90.190.10">
    <property type="entry name" value="Protein tyrosine phosphatase superfamily"/>
    <property type="match status" value="1"/>
</dbReference>
<dbReference type="PROSITE" id="PS00383">
    <property type="entry name" value="TYR_PHOSPHATASE_1"/>
    <property type="match status" value="1"/>
</dbReference>
<evidence type="ECO:0000256" key="1">
    <source>
        <dbReference type="ARBA" id="ARBA00022801"/>
    </source>
</evidence>
<dbReference type="InterPro" id="IPR057023">
    <property type="entry name" value="PTP-SAK"/>
</dbReference>
<evidence type="ECO:0000313" key="5">
    <source>
        <dbReference type="Proteomes" id="UP000053087"/>
    </source>
</evidence>
<dbReference type="SUPFAM" id="SSF52799">
    <property type="entry name" value="(Phosphotyrosine protein) phosphatases II"/>
    <property type="match status" value="1"/>
</dbReference>